<evidence type="ECO:0000256" key="1">
    <source>
        <dbReference type="ARBA" id="ARBA00007837"/>
    </source>
</evidence>
<feature type="non-terminal residue" evidence="5">
    <location>
        <position position="113"/>
    </location>
</feature>
<organism evidence="5">
    <name type="scientific">human gut metagenome</name>
    <dbReference type="NCBI Taxonomy" id="408170"/>
    <lineage>
        <taxon>unclassified sequences</taxon>
        <taxon>metagenomes</taxon>
        <taxon>organismal metagenomes</taxon>
    </lineage>
</organism>
<reference evidence="5" key="1">
    <citation type="journal article" date="2013" name="Environ. Microbiol.">
        <title>Microbiota from the distal guts of lean and obese adolescents exhibit partial functional redundancy besides clear differences in community structure.</title>
        <authorList>
            <person name="Ferrer M."/>
            <person name="Ruiz A."/>
            <person name="Lanza F."/>
            <person name="Haange S.B."/>
            <person name="Oberbach A."/>
            <person name="Till H."/>
            <person name="Bargiela R."/>
            <person name="Campoy C."/>
            <person name="Segura M.T."/>
            <person name="Richter M."/>
            <person name="von Bergen M."/>
            <person name="Seifert J."/>
            <person name="Suarez A."/>
        </authorList>
    </citation>
    <scope>NUCLEOTIDE SEQUENCE</scope>
</reference>
<keyword evidence="3" id="KW-0175">Coiled coil</keyword>
<accession>K1RQG8</accession>
<dbReference type="Pfam" id="PF05524">
    <property type="entry name" value="PEP-utilisers_N"/>
    <property type="match status" value="1"/>
</dbReference>
<dbReference type="InterPro" id="IPR036618">
    <property type="entry name" value="PtsI_HPr-bd_sf"/>
</dbReference>
<dbReference type="GO" id="GO:0016740">
    <property type="term" value="F:transferase activity"/>
    <property type="evidence" value="ECO:0007669"/>
    <property type="project" value="UniProtKB-KW"/>
</dbReference>
<evidence type="ECO:0000259" key="4">
    <source>
        <dbReference type="Pfam" id="PF05524"/>
    </source>
</evidence>
<comment type="similarity">
    <text evidence="1">Belongs to the PEP-utilizing enzyme family.</text>
</comment>
<dbReference type="EC" id="2.7.-.-" evidence="5"/>
<dbReference type="Gene3D" id="1.10.274.10">
    <property type="entry name" value="PtsI, HPr-binding domain"/>
    <property type="match status" value="1"/>
</dbReference>
<dbReference type="SUPFAM" id="SSF47831">
    <property type="entry name" value="Enzyme I of the PEP:sugar phosphotransferase system HPr-binding (sub)domain"/>
    <property type="match status" value="1"/>
</dbReference>
<keyword evidence="2 5" id="KW-0808">Transferase</keyword>
<gene>
    <name evidence="5" type="ORF">OBE_13880</name>
</gene>
<feature type="domain" description="Phosphotransferase system enzyme I N-terminal" evidence="4">
    <location>
        <begin position="3"/>
        <end position="112"/>
    </location>
</feature>
<name>K1RQG8_9ZZZZ</name>
<dbReference type="EMBL" id="AJWZ01009583">
    <property type="protein sequence ID" value="EKC50902.1"/>
    <property type="molecule type" value="Genomic_DNA"/>
</dbReference>
<protein>
    <submittedName>
        <fullName evidence="5">Protein containing Phosphotransferase system, PEP-utilizing enzyme</fullName>
        <ecNumber evidence="5">2.7.-.-</ecNumber>
    </submittedName>
</protein>
<evidence type="ECO:0000256" key="2">
    <source>
        <dbReference type="ARBA" id="ARBA00022679"/>
    </source>
</evidence>
<dbReference type="AlphaFoldDB" id="K1RQG8"/>
<proteinExistence type="inferred from homology"/>
<dbReference type="Gene3D" id="3.50.30.10">
    <property type="entry name" value="Phosphohistidine domain"/>
    <property type="match status" value="1"/>
</dbReference>
<sequence>MERGIGTSRGIGIGHVLIVYNASAVVNRGTHYNADEEKKRFFEARKTFIEQTEELLSELEKKLGESDKDALVLKNQIYLARDITTENEVVAAIDNSHICAEAAFDDVCNKLIQ</sequence>
<dbReference type="InterPro" id="IPR008731">
    <property type="entry name" value="PTS_EIN"/>
</dbReference>
<evidence type="ECO:0000256" key="3">
    <source>
        <dbReference type="SAM" id="Coils"/>
    </source>
</evidence>
<comment type="caution">
    <text evidence="5">The sequence shown here is derived from an EMBL/GenBank/DDBJ whole genome shotgun (WGS) entry which is preliminary data.</text>
</comment>
<feature type="coiled-coil region" evidence="3">
    <location>
        <begin position="49"/>
        <end position="76"/>
    </location>
</feature>
<dbReference type="GO" id="GO:0009401">
    <property type="term" value="P:phosphoenolpyruvate-dependent sugar phosphotransferase system"/>
    <property type="evidence" value="ECO:0007669"/>
    <property type="project" value="InterPro"/>
</dbReference>
<evidence type="ECO:0000313" key="5">
    <source>
        <dbReference type="EMBL" id="EKC50902.1"/>
    </source>
</evidence>